<name>A0A243RML5_9ACTN</name>
<feature type="domain" description="DUF1508" evidence="1">
    <location>
        <begin position="10"/>
        <end position="57"/>
    </location>
</feature>
<keyword evidence="3" id="KW-1185">Reference proteome</keyword>
<evidence type="ECO:0000313" key="3">
    <source>
        <dbReference type="Proteomes" id="UP000194761"/>
    </source>
</evidence>
<dbReference type="EMBL" id="NGFP01000065">
    <property type="protein sequence ID" value="OUC96097.1"/>
    <property type="molecule type" value="Genomic_DNA"/>
</dbReference>
<comment type="caution">
    <text evidence="2">The sequence shown here is derived from an EMBL/GenBank/DDBJ whole genome shotgun (WGS) entry which is preliminary data.</text>
</comment>
<evidence type="ECO:0000313" key="2">
    <source>
        <dbReference type="EMBL" id="OUC96097.1"/>
    </source>
</evidence>
<dbReference type="PANTHER" id="PTHR40606">
    <property type="match status" value="1"/>
</dbReference>
<dbReference type="InterPro" id="IPR010879">
    <property type="entry name" value="DUF1508"/>
</dbReference>
<reference evidence="2 3" key="1">
    <citation type="submission" date="2017-05" db="EMBL/GenBank/DDBJ databases">
        <title>Biotechnological potential of actinobacteria isolated from South African environments.</title>
        <authorList>
            <person name="Le Roes-Hill M."/>
            <person name="Prins A."/>
            <person name="Durrell K.A."/>
        </authorList>
    </citation>
    <scope>NUCLEOTIDE SEQUENCE [LARGE SCALE GENOMIC DNA]</scope>
    <source>
        <strain evidence="2">M26</strain>
    </source>
</reference>
<dbReference type="InterPro" id="IPR036913">
    <property type="entry name" value="YegP-like_sf"/>
</dbReference>
<organism evidence="2 3">
    <name type="scientific">Streptosporangium minutum</name>
    <dbReference type="NCBI Taxonomy" id="569862"/>
    <lineage>
        <taxon>Bacteria</taxon>
        <taxon>Bacillati</taxon>
        <taxon>Actinomycetota</taxon>
        <taxon>Actinomycetes</taxon>
        <taxon>Streptosporangiales</taxon>
        <taxon>Streptosporangiaceae</taxon>
        <taxon>Streptosporangium</taxon>
    </lineage>
</organism>
<dbReference type="RefSeq" id="WP_086572977.1">
    <property type="nucleotide sequence ID" value="NZ_NGFP01000065.1"/>
</dbReference>
<accession>A0A243RML5</accession>
<dbReference type="InterPro" id="IPR051141">
    <property type="entry name" value="UPF0339_domain"/>
</dbReference>
<dbReference type="PANTHER" id="PTHR40606:SF1">
    <property type="entry name" value="UPF0339 PROTEIN YEGP"/>
    <property type="match status" value="1"/>
</dbReference>
<proteinExistence type="predicted"/>
<dbReference type="SUPFAM" id="SSF160113">
    <property type="entry name" value="YegP-like"/>
    <property type="match status" value="1"/>
</dbReference>
<evidence type="ECO:0000259" key="1">
    <source>
        <dbReference type="Pfam" id="PF07411"/>
    </source>
</evidence>
<protein>
    <submittedName>
        <fullName evidence="2">DUF1508 domain-containing protein</fullName>
    </submittedName>
</protein>
<dbReference type="Gene3D" id="2.30.29.80">
    <property type="match status" value="1"/>
</dbReference>
<gene>
    <name evidence="2" type="ORF">CA984_16165</name>
</gene>
<dbReference type="Proteomes" id="UP000194761">
    <property type="component" value="Unassembled WGS sequence"/>
</dbReference>
<dbReference type="Pfam" id="PF07411">
    <property type="entry name" value="DUF1508"/>
    <property type="match status" value="1"/>
</dbReference>
<sequence length="66" mass="7047">MAGKFVITKDKRGEFRFKLVADNGQAIAVSEGYNTKAACMNGIESVRRNAPDAKIDDSALIAATTV</sequence>
<dbReference type="AlphaFoldDB" id="A0A243RML5"/>